<feature type="compositionally biased region" description="Low complexity" evidence="5">
    <location>
        <begin position="149"/>
        <end position="163"/>
    </location>
</feature>
<accession>A0A147DSA2</accession>
<protein>
    <recommendedName>
        <fullName evidence="6">Maltokinase N-terminal cap domain-containing protein</fullName>
    </recommendedName>
</protein>
<dbReference type="NCBIfam" id="NF047744">
    <property type="entry name" value="CG0192_rel"/>
    <property type="match status" value="1"/>
</dbReference>
<evidence type="ECO:0000256" key="1">
    <source>
        <dbReference type="ARBA" id="ARBA00022679"/>
    </source>
</evidence>
<feature type="compositionally biased region" description="Polar residues" evidence="5">
    <location>
        <begin position="138"/>
        <end position="148"/>
    </location>
</feature>
<keyword evidence="2" id="KW-0547">Nucleotide-binding</keyword>
<evidence type="ECO:0000256" key="3">
    <source>
        <dbReference type="ARBA" id="ARBA00022777"/>
    </source>
</evidence>
<dbReference type="InterPro" id="IPR040999">
    <property type="entry name" value="Mak_N_cap"/>
</dbReference>
<keyword evidence="1" id="KW-0808">Transferase</keyword>
<sequence>MAVIHRAELRPSKAEALAAWLPAQPWSGLTAGEPVEVVTRFRFDDPEGEVGVEEIIVRTPEGRLLHTPLTYRGAPLDDTRAALVCEMDHSVLGRRWVYDAVADPVYADVLRRAIATGGHEAELERADGSGRFDKEGTATGSGSAPDSPTVTTVTATTDGTETTVDTDHGDLVVLRVVGLPVPDGETLTATWGGRSAVVAVLPA</sequence>
<evidence type="ECO:0000256" key="4">
    <source>
        <dbReference type="ARBA" id="ARBA00022840"/>
    </source>
</evidence>
<dbReference type="GO" id="GO:0005524">
    <property type="term" value="F:ATP binding"/>
    <property type="evidence" value="ECO:0007669"/>
    <property type="project" value="UniProtKB-KW"/>
</dbReference>
<gene>
    <name evidence="7" type="ORF">NS359_06305</name>
</gene>
<evidence type="ECO:0000313" key="8">
    <source>
        <dbReference type="Proteomes" id="UP000072763"/>
    </source>
</evidence>
<dbReference type="OrthoDB" id="3787729at2"/>
<keyword evidence="3" id="KW-0418">Kinase</keyword>
<evidence type="ECO:0000259" key="6">
    <source>
        <dbReference type="Pfam" id="PF18085"/>
    </source>
</evidence>
<keyword evidence="4" id="KW-0067">ATP-binding</keyword>
<name>A0A147DSA2_9MICO</name>
<reference evidence="7 8" key="1">
    <citation type="journal article" date="2016" name="Front. Microbiol.">
        <title>Genomic Resource of Rice Seed Associated Bacteria.</title>
        <authorList>
            <person name="Midha S."/>
            <person name="Bansal K."/>
            <person name="Sharma S."/>
            <person name="Kumar N."/>
            <person name="Patil P.P."/>
            <person name="Chaudhry V."/>
            <person name="Patil P.B."/>
        </authorList>
    </citation>
    <scope>NUCLEOTIDE SEQUENCE [LARGE SCALE GENOMIC DNA]</scope>
    <source>
        <strain evidence="7 8">NS359</strain>
    </source>
</reference>
<comment type="caution">
    <text evidence="7">The sequence shown here is derived from an EMBL/GenBank/DDBJ whole genome shotgun (WGS) entry which is preliminary data.</text>
</comment>
<dbReference type="Pfam" id="PF18085">
    <property type="entry name" value="Mak_N_cap"/>
    <property type="match status" value="1"/>
</dbReference>
<dbReference type="RefSeq" id="WP_058749429.1">
    <property type="nucleotide sequence ID" value="NZ_LDRC01000030.1"/>
</dbReference>
<dbReference type="GO" id="GO:0016301">
    <property type="term" value="F:kinase activity"/>
    <property type="evidence" value="ECO:0007669"/>
    <property type="project" value="UniProtKB-KW"/>
</dbReference>
<evidence type="ECO:0000313" key="7">
    <source>
        <dbReference type="EMBL" id="KTR52443.1"/>
    </source>
</evidence>
<dbReference type="EMBL" id="LDRC01000030">
    <property type="protein sequence ID" value="KTR52443.1"/>
    <property type="molecule type" value="Genomic_DNA"/>
</dbReference>
<organism evidence="7 8">
    <name type="scientific">Curtobacterium oceanosedimentum</name>
    <dbReference type="NCBI Taxonomy" id="465820"/>
    <lineage>
        <taxon>Bacteria</taxon>
        <taxon>Bacillati</taxon>
        <taxon>Actinomycetota</taxon>
        <taxon>Actinomycetes</taxon>
        <taxon>Micrococcales</taxon>
        <taxon>Microbacteriaceae</taxon>
        <taxon>Curtobacterium</taxon>
    </lineage>
</organism>
<feature type="compositionally biased region" description="Basic and acidic residues" evidence="5">
    <location>
        <begin position="121"/>
        <end position="136"/>
    </location>
</feature>
<dbReference type="AlphaFoldDB" id="A0A147DSA2"/>
<evidence type="ECO:0000256" key="5">
    <source>
        <dbReference type="SAM" id="MobiDB-lite"/>
    </source>
</evidence>
<feature type="region of interest" description="Disordered" evidence="5">
    <location>
        <begin position="121"/>
        <end position="164"/>
    </location>
</feature>
<feature type="domain" description="Maltokinase N-terminal cap" evidence="6">
    <location>
        <begin position="20"/>
        <end position="103"/>
    </location>
</feature>
<proteinExistence type="predicted"/>
<evidence type="ECO:0000256" key="2">
    <source>
        <dbReference type="ARBA" id="ARBA00022741"/>
    </source>
</evidence>
<dbReference type="PATRIC" id="fig|465820.4.peg.1336"/>
<dbReference type="Proteomes" id="UP000072763">
    <property type="component" value="Unassembled WGS sequence"/>
</dbReference>